<comment type="caution">
    <text evidence="2">The sequence shown here is derived from an EMBL/GenBank/DDBJ whole genome shotgun (WGS) entry which is preliminary data.</text>
</comment>
<evidence type="ECO:0000313" key="2">
    <source>
        <dbReference type="EMBL" id="MBC2769389.1"/>
    </source>
</evidence>
<reference evidence="2 3" key="1">
    <citation type="submission" date="2020-08" db="EMBL/GenBank/DDBJ databases">
        <title>Paraeoetvoesia sp. YC-7-48 draft genome sequence.</title>
        <authorList>
            <person name="Yao L."/>
        </authorList>
    </citation>
    <scope>NUCLEOTIDE SEQUENCE [LARGE SCALE GENOMIC DNA]</scope>
    <source>
        <strain evidence="3">YC-7-48</strain>
    </source>
</reference>
<dbReference type="PANTHER" id="PTHR11803:SF58">
    <property type="entry name" value="PROTEIN HMF1-RELATED"/>
    <property type="match status" value="1"/>
</dbReference>
<dbReference type="SUPFAM" id="SSF55298">
    <property type="entry name" value="YjgF-like"/>
    <property type="match status" value="1"/>
</dbReference>
<dbReference type="GO" id="GO:0005829">
    <property type="term" value="C:cytosol"/>
    <property type="evidence" value="ECO:0007669"/>
    <property type="project" value="TreeGrafter"/>
</dbReference>
<keyword evidence="3" id="KW-1185">Reference proteome</keyword>
<accession>A0A842HKX0</accession>
<dbReference type="CDD" id="cd00448">
    <property type="entry name" value="YjgF_YER057c_UK114_family"/>
    <property type="match status" value="1"/>
</dbReference>
<dbReference type="EMBL" id="JACJUU010000003">
    <property type="protein sequence ID" value="MBC2769389.1"/>
    <property type="molecule type" value="Genomic_DNA"/>
</dbReference>
<dbReference type="RefSeq" id="WP_185779127.1">
    <property type="nucleotide sequence ID" value="NZ_JACJUU010000003.1"/>
</dbReference>
<dbReference type="PANTHER" id="PTHR11803">
    <property type="entry name" value="2-IMINOBUTANOATE/2-IMINOPROPANOATE DEAMINASE RIDA"/>
    <property type="match status" value="1"/>
</dbReference>
<proteinExistence type="inferred from homology"/>
<protein>
    <submittedName>
        <fullName evidence="2">RidA family protein</fullName>
    </submittedName>
</protein>
<dbReference type="InterPro" id="IPR006175">
    <property type="entry name" value="YjgF/YER057c/UK114"/>
</dbReference>
<gene>
    <name evidence="2" type="ORF">GTU67_05595</name>
</gene>
<dbReference type="AlphaFoldDB" id="A0A842HKX0"/>
<dbReference type="Proteomes" id="UP000545386">
    <property type="component" value="Unassembled WGS sequence"/>
</dbReference>
<sequence>MSVPVSLPVRHVVVPEAPEPANATWSNCLVVGNEVVISGVTANPAIDAQGNVLSTYAQATRIIEKIQAMLVAAGGSLDNIYKLVIYVTDINDKGVVSEVRQAWFKSPFPCSTLVEVKGFAFPNLTIEIDAFARLDVFMSQVTRN</sequence>
<evidence type="ECO:0000313" key="3">
    <source>
        <dbReference type="Proteomes" id="UP000545386"/>
    </source>
</evidence>
<dbReference type="Pfam" id="PF01042">
    <property type="entry name" value="Ribonuc_L-PSP"/>
    <property type="match status" value="1"/>
</dbReference>
<dbReference type="GO" id="GO:0019239">
    <property type="term" value="F:deaminase activity"/>
    <property type="evidence" value="ECO:0007669"/>
    <property type="project" value="TreeGrafter"/>
</dbReference>
<organism evidence="2 3">
    <name type="scientific">Pusillimonas minor</name>
    <dbReference type="NCBI Taxonomy" id="2697024"/>
    <lineage>
        <taxon>Bacteria</taxon>
        <taxon>Pseudomonadati</taxon>
        <taxon>Pseudomonadota</taxon>
        <taxon>Betaproteobacteria</taxon>
        <taxon>Burkholderiales</taxon>
        <taxon>Alcaligenaceae</taxon>
        <taxon>Pusillimonas</taxon>
    </lineage>
</organism>
<evidence type="ECO:0000256" key="1">
    <source>
        <dbReference type="ARBA" id="ARBA00010552"/>
    </source>
</evidence>
<dbReference type="Gene3D" id="3.30.1330.40">
    <property type="entry name" value="RutC-like"/>
    <property type="match status" value="1"/>
</dbReference>
<comment type="similarity">
    <text evidence="1">Belongs to the RutC family.</text>
</comment>
<dbReference type="InterPro" id="IPR035959">
    <property type="entry name" value="RutC-like_sf"/>
</dbReference>
<name>A0A842HKX0_9BURK</name>